<sequence length="71" mass="7445">MKVLCSVRTLFLLAIWAGGIGMILGVILIQSVTPSLHRAGTTAYIGDAPRAEAISPSASAGITFTETNQER</sequence>
<keyword evidence="1" id="KW-0472">Membrane</keyword>
<proteinExistence type="predicted"/>
<reference evidence="3" key="1">
    <citation type="submission" date="2017-07" db="EMBL/GenBank/DDBJ databases">
        <title>Comparative genome mining reveals phylogenetic distribution patterns of secondary metabolites in Amycolatopsis.</title>
        <authorList>
            <person name="Adamek M."/>
            <person name="Alanjary M."/>
            <person name="Sales-Ortells H."/>
            <person name="Goodfellow M."/>
            <person name="Bull A.T."/>
            <person name="Kalinowski J."/>
            <person name="Ziemert N."/>
        </authorList>
    </citation>
    <scope>NUCLEOTIDE SEQUENCE [LARGE SCALE GENOMIC DNA]</scope>
    <source>
        <strain evidence="3">H5</strain>
    </source>
</reference>
<organism evidence="2 3">
    <name type="scientific">Amycolatopsis vastitatis</name>
    <dbReference type="NCBI Taxonomy" id="1905142"/>
    <lineage>
        <taxon>Bacteria</taxon>
        <taxon>Bacillati</taxon>
        <taxon>Actinomycetota</taxon>
        <taxon>Actinomycetes</taxon>
        <taxon>Pseudonocardiales</taxon>
        <taxon>Pseudonocardiaceae</taxon>
        <taxon>Amycolatopsis</taxon>
    </lineage>
</organism>
<evidence type="ECO:0000313" key="2">
    <source>
        <dbReference type="EMBL" id="OXM59647.1"/>
    </source>
</evidence>
<dbReference type="RefSeq" id="WP_093954003.1">
    <property type="nucleotide sequence ID" value="NZ_NMUL01000077.1"/>
</dbReference>
<accession>A0A229SKY9</accession>
<dbReference type="Proteomes" id="UP000215199">
    <property type="component" value="Unassembled WGS sequence"/>
</dbReference>
<evidence type="ECO:0000256" key="1">
    <source>
        <dbReference type="SAM" id="Phobius"/>
    </source>
</evidence>
<keyword evidence="1" id="KW-1133">Transmembrane helix</keyword>
<feature type="transmembrane region" description="Helical" evidence="1">
    <location>
        <begin position="6"/>
        <end position="29"/>
    </location>
</feature>
<keyword evidence="3" id="KW-1185">Reference proteome</keyword>
<gene>
    <name evidence="2" type="ORF">CF165_46480</name>
</gene>
<name>A0A229SKY9_9PSEU</name>
<dbReference type="AlphaFoldDB" id="A0A229SKY9"/>
<evidence type="ECO:0000313" key="3">
    <source>
        <dbReference type="Proteomes" id="UP000215199"/>
    </source>
</evidence>
<protein>
    <submittedName>
        <fullName evidence="2">Uncharacterized protein</fullName>
    </submittedName>
</protein>
<comment type="caution">
    <text evidence="2">The sequence shown here is derived from an EMBL/GenBank/DDBJ whole genome shotgun (WGS) entry which is preliminary data.</text>
</comment>
<dbReference type="EMBL" id="NMUL01000077">
    <property type="protein sequence ID" value="OXM59647.1"/>
    <property type="molecule type" value="Genomic_DNA"/>
</dbReference>
<keyword evidence="1" id="KW-0812">Transmembrane</keyword>